<dbReference type="RefSeq" id="WP_130852220.1">
    <property type="nucleotide sequence ID" value="NZ_UYIG01000152.1"/>
</dbReference>
<keyword evidence="2" id="KW-0808">Transferase</keyword>
<protein>
    <submittedName>
        <fullName evidence="2">Aminotransferase [Lactobacillus sp.]</fullName>
    </submittedName>
</protein>
<dbReference type="InterPro" id="IPR015422">
    <property type="entry name" value="PyrdxlP-dep_Trfase_small"/>
</dbReference>
<dbReference type="InterPro" id="IPR015421">
    <property type="entry name" value="PyrdxlP-dep_Trfase_major"/>
</dbReference>
<keyword evidence="2" id="KW-0032">Aminotransferase</keyword>
<reference evidence="2 3" key="1">
    <citation type="submission" date="2018-11" db="EMBL/GenBank/DDBJ databases">
        <authorList>
            <person name="Wuyts S."/>
        </authorList>
    </citation>
    <scope>NUCLEOTIDE SEQUENCE [LARGE SCALE GENOMIC DNA]</scope>
    <source>
        <strain evidence="2">Lactobacillus mudanjiangensis AMBF249</strain>
    </source>
</reference>
<dbReference type="InterPro" id="IPR015424">
    <property type="entry name" value="PyrdxlP-dep_Trfase"/>
</dbReference>
<gene>
    <name evidence="2" type="ORF">MUDAN_MDHGFNIF_01231</name>
</gene>
<dbReference type="OrthoDB" id="9802328at2"/>
<evidence type="ECO:0000259" key="1">
    <source>
        <dbReference type="Pfam" id="PF00155"/>
    </source>
</evidence>
<dbReference type="GO" id="GO:0008483">
    <property type="term" value="F:transaminase activity"/>
    <property type="evidence" value="ECO:0007669"/>
    <property type="project" value="UniProtKB-KW"/>
</dbReference>
<dbReference type="Gene3D" id="3.40.640.10">
    <property type="entry name" value="Type I PLP-dependent aspartate aminotransferase-like (Major domain)"/>
    <property type="match status" value="1"/>
</dbReference>
<dbReference type="GO" id="GO:0030170">
    <property type="term" value="F:pyridoxal phosphate binding"/>
    <property type="evidence" value="ECO:0007669"/>
    <property type="project" value="InterPro"/>
</dbReference>
<dbReference type="Pfam" id="PF00155">
    <property type="entry name" value="Aminotran_1_2"/>
    <property type="match status" value="1"/>
</dbReference>
<evidence type="ECO:0000313" key="2">
    <source>
        <dbReference type="EMBL" id="VDG29694.1"/>
    </source>
</evidence>
<dbReference type="Proteomes" id="UP000289996">
    <property type="component" value="Unassembled WGS sequence"/>
</dbReference>
<dbReference type="SUPFAM" id="SSF53383">
    <property type="entry name" value="PLP-dependent transferases"/>
    <property type="match status" value="1"/>
</dbReference>
<dbReference type="PANTHER" id="PTHR43510">
    <property type="entry name" value="AMINOTRANSFERASE FUNCTION, HYPOTHETICAL (EUROFUNG)"/>
    <property type="match status" value="1"/>
</dbReference>
<name>A0A660E220_9LACO</name>
<sequence length="376" mass="41685">MKIAGFGVEAWLNEYETTATTDISQSSIAALTMAEVTALDGHHGQQFYQQLNQSKLNYGWIEGSPAFKQLVSGLYTQVPAANVLQTNGATGANHLAIYSLVEPNDHVIALYPTYQQLYDIPKSLGATVDYWHLQESQDWLPDIAELKQLIRPDTKMILLNNAANPTGCLLDEAFLKQVVAIAKSVGAYVLVDEVYEPLDGTPFVSIADLYDKGIATNSLSKTYSAPGVRIGWVTTPSRELADIFRKYRDYTMICGGVFNDQLAVLILQHRDEILARNREIVARNAKIYLDWVAQEPRVSLIAPQGISVSCLKLDVPVDDETFCKQLLAKTGVLLVPGVRFDIPGHVRLGYCTQTETLERGLKLLSGFLRQYDEPTN</sequence>
<keyword evidence="3" id="KW-1185">Reference proteome</keyword>
<dbReference type="PANTHER" id="PTHR43510:SF1">
    <property type="entry name" value="AMINOTRANSFERASE FUNCTION, HYPOTHETICAL (EUROFUNG)"/>
    <property type="match status" value="1"/>
</dbReference>
<dbReference type="NCBIfam" id="NF005593">
    <property type="entry name" value="PRK07324.1"/>
    <property type="match status" value="1"/>
</dbReference>
<accession>A0A660E220</accession>
<dbReference type="Gene3D" id="3.90.1150.10">
    <property type="entry name" value="Aspartate Aminotransferase, domain 1"/>
    <property type="match status" value="1"/>
</dbReference>
<dbReference type="CDD" id="cd00609">
    <property type="entry name" value="AAT_like"/>
    <property type="match status" value="1"/>
</dbReference>
<dbReference type="EMBL" id="UYIG01000152">
    <property type="protein sequence ID" value="VDG29694.1"/>
    <property type="molecule type" value="Genomic_DNA"/>
</dbReference>
<evidence type="ECO:0000313" key="3">
    <source>
        <dbReference type="Proteomes" id="UP000289996"/>
    </source>
</evidence>
<organism evidence="2 3">
    <name type="scientific">Lactiplantibacillus mudanjiangensis</name>
    <dbReference type="NCBI Taxonomy" id="1296538"/>
    <lineage>
        <taxon>Bacteria</taxon>
        <taxon>Bacillati</taxon>
        <taxon>Bacillota</taxon>
        <taxon>Bacilli</taxon>
        <taxon>Lactobacillales</taxon>
        <taxon>Lactobacillaceae</taxon>
        <taxon>Lactiplantibacillus</taxon>
    </lineage>
</organism>
<proteinExistence type="predicted"/>
<dbReference type="AlphaFoldDB" id="A0A660E220"/>
<dbReference type="InterPro" id="IPR004839">
    <property type="entry name" value="Aminotransferase_I/II_large"/>
</dbReference>
<feature type="domain" description="Aminotransferase class I/classII large" evidence="1">
    <location>
        <begin position="49"/>
        <end position="361"/>
    </location>
</feature>